<evidence type="ECO:0000259" key="3">
    <source>
        <dbReference type="PROSITE" id="PS51186"/>
    </source>
</evidence>
<dbReference type="RefSeq" id="WP_183986229.1">
    <property type="nucleotide sequence ID" value="NZ_JACHHG010000005.1"/>
</dbReference>
<proteinExistence type="predicted"/>
<comment type="caution">
    <text evidence="4">The sequence shown here is derived from an EMBL/GenBank/DDBJ whole genome shotgun (WGS) entry which is preliminary data.</text>
</comment>
<dbReference type="PROSITE" id="PS51186">
    <property type="entry name" value="GNAT"/>
    <property type="match status" value="1"/>
</dbReference>
<dbReference type="PANTHER" id="PTHR43877">
    <property type="entry name" value="AMINOALKYLPHOSPHONATE N-ACETYLTRANSFERASE-RELATED-RELATED"/>
    <property type="match status" value="1"/>
</dbReference>
<keyword evidence="4" id="KW-0687">Ribonucleoprotein</keyword>
<feature type="domain" description="N-acetyltransferase" evidence="3">
    <location>
        <begin position="4"/>
        <end position="172"/>
    </location>
</feature>
<evidence type="ECO:0000313" key="4">
    <source>
        <dbReference type="EMBL" id="MBB6098117.1"/>
    </source>
</evidence>
<evidence type="ECO:0000313" key="5">
    <source>
        <dbReference type="Proteomes" id="UP000569951"/>
    </source>
</evidence>
<name>A0A841HXI3_9DEIO</name>
<dbReference type="Proteomes" id="UP000569951">
    <property type="component" value="Unassembled WGS sequence"/>
</dbReference>
<dbReference type="SUPFAM" id="SSF55729">
    <property type="entry name" value="Acyl-CoA N-acyltransferases (Nat)"/>
    <property type="match status" value="1"/>
</dbReference>
<dbReference type="CDD" id="cd04301">
    <property type="entry name" value="NAT_SF"/>
    <property type="match status" value="1"/>
</dbReference>
<dbReference type="Gene3D" id="3.40.630.30">
    <property type="match status" value="1"/>
</dbReference>
<dbReference type="GO" id="GO:0016747">
    <property type="term" value="F:acyltransferase activity, transferring groups other than amino-acyl groups"/>
    <property type="evidence" value="ECO:0007669"/>
    <property type="project" value="InterPro"/>
</dbReference>
<gene>
    <name evidence="4" type="ORF">HNR42_001542</name>
</gene>
<sequence>MSEIRIEALDHTPTTRERLAELLIEVVADGGSVSFMHPLDPEKARAFWDEALAAHQRGERVILGAWDGEVLAGTVTLRLDCPPNQPHRAEIAKMMTRPGWRGQGIATALMQVAERLAAERQRTLLVLDTAVDGGASRLYERLGFVLAGIIPDYALKPHGGLTGTMIYWKRIGAAGRAPAPCPQP</sequence>
<protein>
    <submittedName>
        <fullName evidence="4">Ribosomal protein S18 acetylase RimI-like enzyme</fullName>
    </submittedName>
</protein>
<reference evidence="4 5" key="1">
    <citation type="submission" date="2020-08" db="EMBL/GenBank/DDBJ databases">
        <title>Genomic Encyclopedia of Type Strains, Phase IV (KMG-IV): sequencing the most valuable type-strain genomes for metagenomic binning, comparative biology and taxonomic classification.</title>
        <authorList>
            <person name="Goeker M."/>
        </authorList>
    </citation>
    <scope>NUCLEOTIDE SEQUENCE [LARGE SCALE GENOMIC DNA]</scope>
    <source>
        <strain evidence="4 5">DSM 21458</strain>
    </source>
</reference>
<accession>A0A841HXI3</accession>
<organism evidence="4 5">
    <name type="scientific">Deinobacterium chartae</name>
    <dbReference type="NCBI Taxonomy" id="521158"/>
    <lineage>
        <taxon>Bacteria</taxon>
        <taxon>Thermotogati</taxon>
        <taxon>Deinococcota</taxon>
        <taxon>Deinococci</taxon>
        <taxon>Deinococcales</taxon>
        <taxon>Deinococcaceae</taxon>
        <taxon>Deinobacterium</taxon>
    </lineage>
</organism>
<keyword evidence="4" id="KW-0689">Ribosomal protein</keyword>
<dbReference type="Pfam" id="PF00583">
    <property type="entry name" value="Acetyltransf_1"/>
    <property type="match status" value="1"/>
</dbReference>
<evidence type="ECO:0000256" key="1">
    <source>
        <dbReference type="ARBA" id="ARBA00022679"/>
    </source>
</evidence>
<dbReference type="GO" id="GO:0005840">
    <property type="term" value="C:ribosome"/>
    <property type="evidence" value="ECO:0007669"/>
    <property type="project" value="UniProtKB-KW"/>
</dbReference>
<keyword evidence="5" id="KW-1185">Reference proteome</keyword>
<evidence type="ECO:0000256" key="2">
    <source>
        <dbReference type="ARBA" id="ARBA00023315"/>
    </source>
</evidence>
<keyword evidence="2" id="KW-0012">Acyltransferase</keyword>
<dbReference type="InterPro" id="IPR000182">
    <property type="entry name" value="GNAT_dom"/>
</dbReference>
<dbReference type="AlphaFoldDB" id="A0A841HXI3"/>
<dbReference type="InterPro" id="IPR050832">
    <property type="entry name" value="Bact_Acetyltransf"/>
</dbReference>
<dbReference type="EMBL" id="JACHHG010000005">
    <property type="protein sequence ID" value="MBB6098117.1"/>
    <property type="molecule type" value="Genomic_DNA"/>
</dbReference>
<dbReference type="InterPro" id="IPR016181">
    <property type="entry name" value="Acyl_CoA_acyltransferase"/>
</dbReference>
<keyword evidence="1" id="KW-0808">Transferase</keyword>